<name>A0A8S1DP35_9INSE</name>
<proteinExistence type="predicted"/>
<protein>
    <submittedName>
        <fullName evidence="1">Uncharacterized protein</fullName>
    </submittedName>
</protein>
<accession>A0A8S1DP35</accession>
<dbReference type="EMBL" id="CADEPI010000286">
    <property type="protein sequence ID" value="CAB3382849.1"/>
    <property type="molecule type" value="Genomic_DNA"/>
</dbReference>
<gene>
    <name evidence="1" type="ORF">CLODIP_2_CD07604</name>
</gene>
<dbReference type="AlphaFoldDB" id="A0A8S1DP35"/>
<organism evidence="1 2">
    <name type="scientific">Cloeon dipterum</name>
    <dbReference type="NCBI Taxonomy" id="197152"/>
    <lineage>
        <taxon>Eukaryota</taxon>
        <taxon>Metazoa</taxon>
        <taxon>Ecdysozoa</taxon>
        <taxon>Arthropoda</taxon>
        <taxon>Hexapoda</taxon>
        <taxon>Insecta</taxon>
        <taxon>Pterygota</taxon>
        <taxon>Palaeoptera</taxon>
        <taxon>Ephemeroptera</taxon>
        <taxon>Pisciforma</taxon>
        <taxon>Baetidae</taxon>
        <taxon>Cloeon</taxon>
    </lineage>
</organism>
<evidence type="ECO:0000313" key="1">
    <source>
        <dbReference type="EMBL" id="CAB3382849.1"/>
    </source>
</evidence>
<reference evidence="1 2" key="1">
    <citation type="submission" date="2020-04" db="EMBL/GenBank/DDBJ databases">
        <authorList>
            <person name="Alioto T."/>
            <person name="Alioto T."/>
            <person name="Gomez Garrido J."/>
        </authorList>
    </citation>
    <scope>NUCLEOTIDE SEQUENCE [LARGE SCALE GENOMIC DNA]</scope>
</reference>
<sequence length="196" mass="22661">MKMTPLNSVQVSFAPFRVAVMPLVKPLCRVCERPTADGAVQAVQLDKEKLQTWLLKVCGHEFAEEIEDEDLICYFCIWHAEFHAKYISEFEALAWWPPHLVYLDDVAKVLRKKYLEGKAEQCWVQLEKIELPKSEKEENAESEFQVCSFCNSDVAVGYVRIHLKTISCKRCKKEFECSGFSEAFSTEIPLENETQK</sequence>
<comment type="caution">
    <text evidence="1">The sequence shown here is derived from an EMBL/GenBank/DDBJ whole genome shotgun (WGS) entry which is preliminary data.</text>
</comment>
<evidence type="ECO:0000313" key="2">
    <source>
        <dbReference type="Proteomes" id="UP000494165"/>
    </source>
</evidence>
<keyword evidence="2" id="KW-1185">Reference proteome</keyword>
<dbReference type="Proteomes" id="UP000494165">
    <property type="component" value="Unassembled WGS sequence"/>
</dbReference>